<dbReference type="InterPro" id="IPR036291">
    <property type="entry name" value="NAD(P)-bd_dom_sf"/>
</dbReference>
<evidence type="ECO:0000256" key="3">
    <source>
        <dbReference type="ARBA" id="ARBA00007005"/>
    </source>
</evidence>
<keyword evidence="16" id="KW-1185">Reference proteome</keyword>
<keyword evidence="8" id="KW-0520">NAD</keyword>
<dbReference type="SUPFAM" id="SSF52096">
    <property type="entry name" value="ClpP/crotonase"/>
    <property type="match status" value="1"/>
</dbReference>
<dbReference type="GO" id="GO:0006635">
    <property type="term" value="P:fatty acid beta-oxidation"/>
    <property type="evidence" value="ECO:0007669"/>
    <property type="project" value="TreeGrafter"/>
</dbReference>
<reference evidence="15" key="1">
    <citation type="submission" date="2021-04" db="EMBL/GenBank/DDBJ databases">
        <title>Phycicoccus avicenniae sp. nov., a novel endophytic actinomycetes isolated from branch of Avicennia mariana.</title>
        <authorList>
            <person name="Tuo L."/>
        </authorList>
    </citation>
    <scope>NUCLEOTIDE SEQUENCE</scope>
    <source>
        <strain evidence="15">BSK3Z-2</strain>
    </source>
</reference>
<evidence type="ECO:0000259" key="14">
    <source>
        <dbReference type="Pfam" id="PF02737"/>
    </source>
</evidence>
<dbReference type="Pfam" id="PF00378">
    <property type="entry name" value="ECH_1"/>
    <property type="match status" value="1"/>
</dbReference>
<keyword evidence="10" id="KW-0456">Lyase</keyword>
<comment type="catalytic activity">
    <reaction evidence="12">
        <text>a (3S)-3-hydroxyacyl-CoA + NAD(+) = a 3-oxoacyl-CoA + NADH + H(+)</text>
        <dbReference type="Rhea" id="RHEA:22432"/>
        <dbReference type="ChEBI" id="CHEBI:15378"/>
        <dbReference type="ChEBI" id="CHEBI:57318"/>
        <dbReference type="ChEBI" id="CHEBI:57540"/>
        <dbReference type="ChEBI" id="CHEBI:57945"/>
        <dbReference type="ChEBI" id="CHEBI:90726"/>
        <dbReference type="EC" id="1.1.1.35"/>
    </reaction>
</comment>
<dbReference type="InterPro" id="IPR029045">
    <property type="entry name" value="ClpP/crotonase-like_dom_sf"/>
</dbReference>
<evidence type="ECO:0000256" key="8">
    <source>
        <dbReference type="ARBA" id="ARBA00023027"/>
    </source>
</evidence>
<dbReference type="RefSeq" id="WP_211602839.1">
    <property type="nucleotide sequence ID" value="NZ_JAGSNF010000013.1"/>
</dbReference>
<feature type="domain" description="3-hydroxyacyl-CoA dehydrogenase C-terminal" evidence="13">
    <location>
        <begin position="501"/>
        <end position="601"/>
    </location>
</feature>
<dbReference type="Pfam" id="PF00725">
    <property type="entry name" value="3HCDH"/>
    <property type="match status" value="1"/>
</dbReference>
<evidence type="ECO:0000256" key="2">
    <source>
        <dbReference type="ARBA" id="ARBA00005086"/>
    </source>
</evidence>
<evidence type="ECO:0000313" key="15">
    <source>
        <dbReference type="EMBL" id="MBR7743575.1"/>
    </source>
</evidence>
<keyword evidence="6" id="KW-0442">Lipid degradation</keyword>
<dbReference type="EMBL" id="JAGSNF010000013">
    <property type="protein sequence ID" value="MBR7743575.1"/>
    <property type="molecule type" value="Genomic_DNA"/>
</dbReference>
<evidence type="ECO:0000256" key="11">
    <source>
        <dbReference type="ARBA" id="ARBA00023268"/>
    </source>
</evidence>
<dbReference type="InterPro" id="IPR001753">
    <property type="entry name" value="Enoyl-CoA_hydra/iso"/>
</dbReference>
<dbReference type="Gene3D" id="1.10.1040.50">
    <property type="match status" value="1"/>
</dbReference>
<evidence type="ECO:0000256" key="4">
    <source>
        <dbReference type="ARBA" id="ARBA00009463"/>
    </source>
</evidence>
<comment type="similarity">
    <text evidence="4">Belongs to the 3-hydroxyacyl-CoA dehydrogenase family.</text>
</comment>
<dbReference type="InterPro" id="IPR006176">
    <property type="entry name" value="3-OHacyl-CoA_DH_NAD-bd"/>
</dbReference>
<dbReference type="CDD" id="cd06558">
    <property type="entry name" value="crotonase-like"/>
    <property type="match status" value="1"/>
</dbReference>
<dbReference type="AlphaFoldDB" id="A0A941D884"/>
<dbReference type="SUPFAM" id="SSF48179">
    <property type="entry name" value="6-phosphogluconate dehydrogenase C-terminal domain-like"/>
    <property type="match status" value="2"/>
</dbReference>
<organism evidence="15 16">
    <name type="scientific">Phycicoccus avicenniae</name>
    <dbReference type="NCBI Taxonomy" id="2828860"/>
    <lineage>
        <taxon>Bacteria</taxon>
        <taxon>Bacillati</taxon>
        <taxon>Actinomycetota</taxon>
        <taxon>Actinomycetes</taxon>
        <taxon>Micrococcales</taxon>
        <taxon>Intrasporangiaceae</taxon>
        <taxon>Phycicoccus</taxon>
    </lineage>
</organism>
<dbReference type="InterPro" id="IPR006108">
    <property type="entry name" value="3HC_DH_C"/>
</dbReference>
<dbReference type="GO" id="GO:0004300">
    <property type="term" value="F:enoyl-CoA hydratase activity"/>
    <property type="evidence" value="ECO:0007669"/>
    <property type="project" value="TreeGrafter"/>
</dbReference>
<comment type="pathway">
    <text evidence="2">Lipid metabolism; butanoate metabolism.</text>
</comment>
<keyword evidence="5" id="KW-0276">Fatty acid metabolism</keyword>
<keyword evidence="9" id="KW-0443">Lipid metabolism</keyword>
<comment type="similarity">
    <text evidence="3">In the central section; belongs to the 3-hydroxyacyl-CoA dehydrogenase family.</text>
</comment>
<dbReference type="Gene3D" id="3.90.226.10">
    <property type="entry name" value="2-enoyl-CoA Hydratase, Chain A, domain 1"/>
    <property type="match status" value="1"/>
</dbReference>
<evidence type="ECO:0000313" key="16">
    <source>
        <dbReference type="Proteomes" id="UP000677016"/>
    </source>
</evidence>
<name>A0A941D884_9MICO</name>
<sequence length="720" mass="76657">MSDIRGMHWEQDEDGIVTLTMDDPDQPVNTMNDTWSRAYEAAIERLEAERDTVTGVVLTSAKSSFFAGGDLRIMREVTPETAPDTAAHIDHLKTLMRRYETLGRPVVAAVNGTALGGGLEVALATHHRVVLDRPDVRLGVPEVTLGLLPGGGGVTRLVRMLGLQPALQEWILTGARYRPAEALAKGVVDEVADSPEALVAAAKAWIRATPDAAQPWDVDGFRIPGGAANSPKVAAFLPAYAATLRKQTRGAPMPAPRAALAAAVEGSLVDVDTATHVETRYLVSLMRGQVAKNMIGTFYDLQAITAGASRPDGYPEARVSRVGVLGAGMMGAAIAYVCARAGIDVVLRDVSPEAAERGKGYAERLEAKAVERGRTTPERSADLLGRITPTADPADLAGVDVVVEAVFESVEVKQQVLREVQDLAPDAVLGSNTSTLPISGIAAGLDRPEDVIGIHFFSPVDKMPLVEIVRGERTSDATLARAFDLVRQIRKTPIVVNDSRGFFTSRVIGRFVDEGVAAVGEGVEPALVEQAALQAGYPTGPLQLMDELTLTLPRTIRRETRAAVEAGGGTWTPHGAEAVVDALVDEDGRTGRSGGAGFYEYDEAGRRTRLWPGLRERFASGTRDLPLRDLQERMLFAEAIDSVRCLDDGVLTSVADANVGSLQGIGFPPWTGGVLQYVNQYEGGPAGFVERARELAAAYGPHFEPPESLVALAASGGRYA</sequence>
<keyword evidence="11" id="KW-0511">Multifunctional enzyme</keyword>
<dbReference type="SUPFAM" id="SSF51735">
    <property type="entry name" value="NAD(P)-binding Rossmann-fold domains"/>
    <property type="match status" value="1"/>
</dbReference>
<dbReference type="GO" id="GO:0016509">
    <property type="term" value="F:long-chain (3S)-3-hydroxyacyl-CoA dehydrogenase (NAD+) activity"/>
    <property type="evidence" value="ECO:0007669"/>
    <property type="project" value="TreeGrafter"/>
</dbReference>
<dbReference type="PANTHER" id="PTHR43612:SF3">
    <property type="entry name" value="TRIFUNCTIONAL ENZYME SUBUNIT ALPHA, MITOCHONDRIAL"/>
    <property type="match status" value="1"/>
</dbReference>
<evidence type="ECO:0000256" key="7">
    <source>
        <dbReference type="ARBA" id="ARBA00023002"/>
    </source>
</evidence>
<feature type="domain" description="3-hydroxyacyl-CoA dehydrogenase NAD binding" evidence="14">
    <location>
        <begin position="322"/>
        <end position="498"/>
    </location>
</feature>
<evidence type="ECO:0000256" key="10">
    <source>
        <dbReference type="ARBA" id="ARBA00023239"/>
    </source>
</evidence>
<dbReference type="FunFam" id="3.90.226.10:FF:000047">
    <property type="entry name" value="Probable 3-hydroxyacyl-CoA dehydrogenase"/>
    <property type="match status" value="1"/>
</dbReference>
<dbReference type="Proteomes" id="UP000677016">
    <property type="component" value="Unassembled WGS sequence"/>
</dbReference>
<dbReference type="GO" id="GO:0070403">
    <property type="term" value="F:NAD+ binding"/>
    <property type="evidence" value="ECO:0007669"/>
    <property type="project" value="InterPro"/>
</dbReference>
<dbReference type="InterPro" id="IPR050136">
    <property type="entry name" value="FA_oxidation_alpha_subunit"/>
</dbReference>
<keyword evidence="7" id="KW-0560">Oxidoreductase</keyword>
<dbReference type="Pfam" id="PF02737">
    <property type="entry name" value="3HCDH_N"/>
    <property type="match status" value="1"/>
</dbReference>
<dbReference type="InterPro" id="IPR008927">
    <property type="entry name" value="6-PGluconate_DH-like_C_sf"/>
</dbReference>
<dbReference type="FunFam" id="3.40.50.720:FF:000009">
    <property type="entry name" value="Fatty oxidation complex, alpha subunit"/>
    <property type="match status" value="1"/>
</dbReference>
<evidence type="ECO:0000259" key="13">
    <source>
        <dbReference type="Pfam" id="PF00725"/>
    </source>
</evidence>
<evidence type="ECO:0000256" key="9">
    <source>
        <dbReference type="ARBA" id="ARBA00023098"/>
    </source>
</evidence>
<dbReference type="Gene3D" id="3.40.50.720">
    <property type="entry name" value="NAD(P)-binding Rossmann-like Domain"/>
    <property type="match status" value="1"/>
</dbReference>
<comment type="caution">
    <text evidence="15">The sequence shown here is derived from an EMBL/GenBank/DDBJ whole genome shotgun (WGS) entry which is preliminary data.</text>
</comment>
<evidence type="ECO:0000256" key="12">
    <source>
        <dbReference type="ARBA" id="ARBA00049556"/>
    </source>
</evidence>
<protein>
    <submittedName>
        <fullName evidence="15">Enoyl-CoA hydratase/isomerase family protein</fullName>
    </submittedName>
</protein>
<accession>A0A941D884</accession>
<comment type="pathway">
    <text evidence="1">Lipid metabolism; fatty acid beta-oxidation.</text>
</comment>
<evidence type="ECO:0000256" key="5">
    <source>
        <dbReference type="ARBA" id="ARBA00022832"/>
    </source>
</evidence>
<evidence type="ECO:0000256" key="1">
    <source>
        <dbReference type="ARBA" id="ARBA00005005"/>
    </source>
</evidence>
<evidence type="ECO:0000256" key="6">
    <source>
        <dbReference type="ARBA" id="ARBA00022963"/>
    </source>
</evidence>
<gene>
    <name evidence="15" type="ORF">KC207_09765</name>
</gene>
<dbReference type="FunFam" id="1.10.1040.50:FF:000005">
    <property type="entry name" value="Probable 3-hydroxyacyl-CoA dehydrogenase"/>
    <property type="match status" value="1"/>
</dbReference>
<dbReference type="PANTHER" id="PTHR43612">
    <property type="entry name" value="TRIFUNCTIONAL ENZYME SUBUNIT ALPHA"/>
    <property type="match status" value="1"/>
</dbReference>
<proteinExistence type="inferred from homology"/>